<evidence type="ECO:0000313" key="1">
    <source>
        <dbReference type="EMBL" id="KAK6971947.1"/>
    </source>
</evidence>
<dbReference type="PANTHER" id="PTHR36978:SF4">
    <property type="entry name" value="P-LOOP CONTAINING NUCLEOSIDE TRIPHOSPHATE HYDROLASE PROTEIN"/>
    <property type="match status" value="1"/>
</dbReference>
<gene>
    <name evidence="1" type="ORF">R3P38DRAFT_3138311</name>
</gene>
<dbReference type="InterPro" id="IPR040632">
    <property type="entry name" value="Sulfotransfer_4"/>
</dbReference>
<protein>
    <recommendedName>
        <fullName evidence="3">Sulfotransferase family protein</fullName>
    </recommendedName>
</protein>
<dbReference type="Pfam" id="PF17784">
    <property type="entry name" value="Sulfotransfer_4"/>
    <property type="match status" value="1"/>
</dbReference>
<evidence type="ECO:0000313" key="2">
    <source>
        <dbReference type="Proteomes" id="UP001362999"/>
    </source>
</evidence>
<accession>A0AAV9Z6F8</accession>
<dbReference type="AlphaFoldDB" id="A0AAV9Z6F8"/>
<dbReference type="InterPro" id="IPR027417">
    <property type="entry name" value="P-loop_NTPase"/>
</dbReference>
<comment type="caution">
    <text evidence="1">The sequence shown here is derived from an EMBL/GenBank/DDBJ whole genome shotgun (WGS) entry which is preliminary data.</text>
</comment>
<name>A0AAV9Z6F8_9AGAR</name>
<dbReference type="EMBL" id="JAWWNJ010000198">
    <property type="protein sequence ID" value="KAK6971947.1"/>
    <property type="molecule type" value="Genomic_DNA"/>
</dbReference>
<reference evidence="1 2" key="1">
    <citation type="journal article" date="2024" name="J Genomics">
        <title>Draft genome sequencing and assembly of Favolaschia claudopus CIRM-BRFM 2984 isolated from oak limbs.</title>
        <authorList>
            <person name="Navarro D."/>
            <person name="Drula E."/>
            <person name="Chaduli D."/>
            <person name="Cazenave R."/>
            <person name="Ahrendt S."/>
            <person name="Wang J."/>
            <person name="Lipzen A."/>
            <person name="Daum C."/>
            <person name="Barry K."/>
            <person name="Grigoriev I.V."/>
            <person name="Favel A."/>
            <person name="Rosso M.N."/>
            <person name="Martin F."/>
        </authorList>
    </citation>
    <scope>NUCLEOTIDE SEQUENCE [LARGE SCALE GENOMIC DNA]</scope>
    <source>
        <strain evidence="1 2">CIRM-BRFM 2984</strain>
    </source>
</reference>
<dbReference type="PANTHER" id="PTHR36978">
    <property type="entry name" value="P-LOOP CONTAINING NUCLEOTIDE TRIPHOSPHATE HYDROLASE"/>
    <property type="match status" value="1"/>
</dbReference>
<organism evidence="1 2">
    <name type="scientific">Favolaschia claudopus</name>
    <dbReference type="NCBI Taxonomy" id="2862362"/>
    <lineage>
        <taxon>Eukaryota</taxon>
        <taxon>Fungi</taxon>
        <taxon>Dikarya</taxon>
        <taxon>Basidiomycota</taxon>
        <taxon>Agaricomycotina</taxon>
        <taxon>Agaricomycetes</taxon>
        <taxon>Agaricomycetidae</taxon>
        <taxon>Agaricales</taxon>
        <taxon>Marasmiineae</taxon>
        <taxon>Mycenaceae</taxon>
        <taxon>Favolaschia</taxon>
    </lineage>
</organism>
<dbReference type="Proteomes" id="UP001362999">
    <property type="component" value="Unassembled WGS sequence"/>
</dbReference>
<dbReference type="SUPFAM" id="SSF52540">
    <property type="entry name" value="P-loop containing nucleoside triphosphate hydrolases"/>
    <property type="match status" value="1"/>
</dbReference>
<proteinExistence type="predicted"/>
<evidence type="ECO:0008006" key="3">
    <source>
        <dbReference type="Google" id="ProtNLM"/>
    </source>
</evidence>
<dbReference type="Gene3D" id="3.40.50.300">
    <property type="entry name" value="P-loop containing nucleotide triphosphate hydrolases"/>
    <property type="match status" value="1"/>
</dbReference>
<sequence length="160" mass="17512">MSASASQTADAAHPIQLEVLVLGFCRTGTASMRAALKTLGYGESHHIGRVMMQPTEIGAWNALIDAKIEGRNVDGAQLKELLGNFKVVADVPGIIFAAELVQAHPQARVILTMRNPDSWWNSLQQTLLVMLDTRHTRLARWLDPHRLGKSPLVLVISLTS</sequence>
<keyword evidence="2" id="KW-1185">Reference proteome</keyword>